<dbReference type="Pfam" id="PF11007">
    <property type="entry name" value="CotJA"/>
    <property type="match status" value="1"/>
</dbReference>
<accession>A0ABY5TZY3</accession>
<dbReference type="InterPro" id="IPR020256">
    <property type="entry name" value="Spore_coat_CotJA"/>
</dbReference>
<dbReference type="Proteomes" id="UP001058650">
    <property type="component" value="Chromosome"/>
</dbReference>
<reference evidence="1" key="1">
    <citation type="submission" date="2022-08" db="EMBL/GenBank/DDBJ databases">
        <title>The complete genome sequence of the thermophilic bacterium Laceyella sacchari FBKL4.010 reveals the basis for tetramethylpyrazine biosynthesis in Moutai-flavor Daqu.</title>
        <authorList>
            <person name="Li D."/>
            <person name="Huang W."/>
            <person name="Wang C."/>
            <person name="Qiu S."/>
        </authorList>
    </citation>
    <scope>NUCLEOTIDE SEQUENCE</scope>
    <source>
        <strain evidence="1">FBKL4.014</strain>
    </source>
</reference>
<evidence type="ECO:0000313" key="1">
    <source>
        <dbReference type="EMBL" id="UWE02968.1"/>
    </source>
</evidence>
<dbReference type="EMBL" id="CP103866">
    <property type="protein sequence ID" value="UWE02968.1"/>
    <property type="molecule type" value="Genomic_DNA"/>
</dbReference>
<protein>
    <submittedName>
        <fullName evidence="1">Spore coat associated protein CotJA</fullName>
    </submittedName>
</protein>
<evidence type="ECO:0000313" key="2">
    <source>
        <dbReference type="Proteomes" id="UP001058650"/>
    </source>
</evidence>
<name>A0ABY5TZY3_LACSH</name>
<organism evidence="1 2">
    <name type="scientific">Laceyella sacchari</name>
    <name type="common">Thermoactinomyces thalpophilus</name>
    <dbReference type="NCBI Taxonomy" id="37482"/>
    <lineage>
        <taxon>Bacteria</taxon>
        <taxon>Bacillati</taxon>
        <taxon>Bacillota</taxon>
        <taxon>Bacilli</taxon>
        <taxon>Bacillales</taxon>
        <taxon>Thermoactinomycetaceae</taxon>
        <taxon>Laceyella</taxon>
    </lineage>
</organism>
<dbReference type="RefSeq" id="WP_022736797.1">
    <property type="nucleotide sequence ID" value="NZ_CP103866.1"/>
</dbReference>
<proteinExistence type="predicted"/>
<sequence>MERSHRHHPNPFVNQERTWYPYVSPFDPCPPLCKKTYVVPPNLFLGFQPPDLPQFPPNEALKRGTLWPIFYSPYRKKSKRHKGDQ</sequence>
<keyword evidence="2" id="KW-1185">Reference proteome</keyword>
<gene>
    <name evidence="1" type="ORF">NYR52_12655</name>
</gene>